<name>A0A6I6K6D1_9BACT</name>
<reference evidence="2 3" key="1">
    <citation type="submission" date="2019-11" db="EMBL/GenBank/DDBJ databases">
        <authorList>
            <person name="Zheng R.K."/>
            <person name="Sun C.M."/>
        </authorList>
    </citation>
    <scope>NUCLEOTIDE SEQUENCE [LARGE SCALE GENOMIC DNA]</scope>
    <source>
        <strain evidence="2 3">WC007</strain>
    </source>
</reference>
<dbReference type="KEGG" id="mcos:GM418_18310"/>
<proteinExistence type="predicted"/>
<keyword evidence="3" id="KW-1185">Reference proteome</keyword>
<dbReference type="EMBL" id="CP046401">
    <property type="protein sequence ID" value="QGY45554.1"/>
    <property type="molecule type" value="Genomic_DNA"/>
</dbReference>
<gene>
    <name evidence="2" type="ORF">GM418_18310</name>
</gene>
<dbReference type="RefSeq" id="WP_158868697.1">
    <property type="nucleotide sequence ID" value="NZ_CP046401.1"/>
</dbReference>
<organism evidence="2 3">
    <name type="scientific">Maribellus comscasis</name>
    <dbReference type="NCBI Taxonomy" id="2681766"/>
    <lineage>
        <taxon>Bacteria</taxon>
        <taxon>Pseudomonadati</taxon>
        <taxon>Bacteroidota</taxon>
        <taxon>Bacteroidia</taxon>
        <taxon>Marinilabiliales</taxon>
        <taxon>Prolixibacteraceae</taxon>
        <taxon>Maribellus</taxon>
    </lineage>
</organism>
<evidence type="ECO:0008006" key="4">
    <source>
        <dbReference type="Google" id="ProtNLM"/>
    </source>
</evidence>
<sequence>MKNLISILTLVSIVALSACNSKNKSDEIANYAYEEKTAELNKELQNKVGDWIAKGSICYGLVVAVDGSGTPKHGKPVKAKVVRISDDEIKMKALEKINIGPKEGCSEMGISKGETWMEKDGELFQTKDEAVTYLKDKGLFMGE</sequence>
<dbReference type="Proteomes" id="UP000428260">
    <property type="component" value="Chromosome"/>
</dbReference>
<evidence type="ECO:0000313" key="2">
    <source>
        <dbReference type="EMBL" id="QGY45554.1"/>
    </source>
</evidence>
<protein>
    <recommendedName>
        <fullName evidence="4">Lipoprotein</fullName>
    </recommendedName>
</protein>
<accession>A0A6I6K6D1</accession>
<feature type="chain" id="PRO_5026237205" description="Lipoprotein" evidence="1">
    <location>
        <begin position="18"/>
        <end position="143"/>
    </location>
</feature>
<feature type="signal peptide" evidence="1">
    <location>
        <begin position="1"/>
        <end position="17"/>
    </location>
</feature>
<evidence type="ECO:0000313" key="3">
    <source>
        <dbReference type="Proteomes" id="UP000428260"/>
    </source>
</evidence>
<keyword evidence="1" id="KW-0732">Signal</keyword>
<dbReference type="PROSITE" id="PS51257">
    <property type="entry name" value="PROKAR_LIPOPROTEIN"/>
    <property type="match status" value="1"/>
</dbReference>
<dbReference type="AlphaFoldDB" id="A0A6I6K6D1"/>
<evidence type="ECO:0000256" key="1">
    <source>
        <dbReference type="SAM" id="SignalP"/>
    </source>
</evidence>